<evidence type="ECO:0000313" key="3">
    <source>
        <dbReference type="Proteomes" id="UP000325466"/>
    </source>
</evidence>
<evidence type="ECO:0000313" key="2">
    <source>
        <dbReference type="EMBL" id="UYF94273.1"/>
    </source>
</evidence>
<dbReference type="GeneID" id="83618824"/>
<sequence length="45" mass="4688">MSFPDVPTVTVADVPPIGPEVVLLDVRKAGERDLGHDGDASAKIC</sequence>
<dbReference type="AlphaFoldDB" id="A0AA46P1C4"/>
<accession>A0AA46P1C4</accession>
<gene>
    <name evidence="2" type="ORF">OCS65_00360</name>
    <name evidence="1" type="ORF">RAJCM14343_4771</name>
</gene>
<dbReference type="Proteomes" id="UP001163947">
    <property type="component" value="Chromosome"/>
</dbReference>
<protein>
    <submittedName>
        <fullName evidence="2">Uncharacterized protein</fullName>
    </submittedName>
</protein>
<evidence type="ECO:0000313" key="1">
    <source>
        <dbReference type="EMBL" id="GES39498.1"/>
    </source>
</evidence>
<keyword evidence="3" id="KW-1185">Reference proteome</keyword>
<name>A0AA46P1C4_9NOCA</name>
<proteinExistence type="predicted"/>
<evidence type="ECO:0000313" key="4">
    <source>
        <dbReference type="Proteomes" id="UP001163947"/>
    </source>
</evidence>
<dbReference type="EMBL" id="CP106982">
    <property type="protein sequence ID" value="UYF94273.1"/>
    <property type="molecule type" value="Genomic_DNA"/>
</dbReference>
<reference evidence="1 3" key="1">
    <citation type="journal article" date="2018" name="Biodegradation">
        <title>1,4-Dioxane degradation characteristics of Rhodococcus aetherivorans JCM 14343.</title>
        <authorList>
            <person name="Inoue D."/>
            <person name="Tsunoda T."/>
            <person name="Yamamoto N."/>
            <person name="Ike M."/>
            <person name="Sei K."/>
        </authorList>
    </citation>
    <scope>NUCLEOTIDE SEQUENCE [LARGE SCALE GENOMIC DNA]</scope>
    <source>
        <strain evidence="1 3">JCM 14343</strain>
    </source>
</reference>
<dbReference type="EMBL" id="BLAH01000119">
    <property type="protein sequence ID" value="GES39498.1"/>
    <property type="molecule type" value="Genomic_DNA"/>
</dbReference>
<reference evidence="2" key="3">
    <citation type="submission" date="2022-09" db="EMBL/GenBank/DDBJ databases">
        <title>The genome sequence of Rhodococcus aetherivorans N1.</title>
        <authorList>
            <person name="Jiang W."/>
        </authorList>
    </citation>
    <scope>NUCLEOTIDE SEQUENCE</scope>
    <source>
        <strain evidence="2">N1</strain>
    </source>
</reference>
<dbReference type="RefSeq" id="WP_206531166.1">
    <property type="nucleotide sequence ID" value="NZ_BAAAYP010000049.1"/>
</dbReference>
<dbReference type="Proteomes" id="UP000325466">
    <property type="component" value="Unassembled WGS sequence"/>
</dbReference>
<organism evidence="2 4">
    <name type="scientific">Rhodococcus aetherivorans</name>
    <dbReference type="NCBI Taxonomy" id="191292"/>
    <lineage>
        <taxon>Bacteria</taxon>
        <taxon>Bacillati</taxon>
        <taxon>Actinomycetota</taxon>
        <taxon>Actinomycetes</taxon>
        <taxon>Mycobacteriales</taxon>
        <taxon>Nocardiaceae</taxon>
        <taxon>Rhodococcus</taxon>
    </lineage>
</organism>
<reference evidence="1" key="2">
    <citation type="submission" date="2019-10" db="EMBL/GenBank/DDBJ databases">
        <title>Draft genome sequence of Rhodococcus aetherivorans JCM 14343.</title>
        <authorList>
            <person name="Inoue D."/>
            <person name="Nakazawa M."/>
            <person name="Yamamoto N."/>
            <person name="Sei K."/>
            <person name="Ike M."/>
        </authorList>
    </citation>
    <scope>NUCLEOTIDE SEQUENCE</scope>
    <source>
        <strain evidence="1">JCM 14343</strain>
    </source>
</reference>